<dbReference type="InterPro" id="IPR035906">
    <property type="entry name" value="MetI-like_sf"/>
</dbReference>
<feature type="transmembrane region" description="Helical" evidence="8">
    <location>
        <begin position="339"/>
        <end position="359"/>
    </location>
</feature>
<dbReference type="Gene3D" id="1.10.3720.10">
    <property type="entry name" value="MetI-like"/>
    <property type="match status" value="2"/>
</dbReference>
<evidence type="ECO:0000256" key="1">
    <source>
        <dbReference type="ARBA" id="ARBA00004141"/>
    </source>
</evidence>
<evidence type="ECO:0000256" key="4">
    <source>
        <dbReference type="ARBA" id="ARBA00022475"/>
    </source>
</evidence>
<comment type="caution">
    <text evidence="10">The sequence shown here is derived from an EMBL/GenBank/DDBJ whole genome shotgun (WGS) entry which is preliminary data.</text>
</comment>
<name>A0AA35RGZ7_GEOBA</name>
<feature type="transmembrane region" description="Helical" evidence="8">
    <location>
        <begin position="7"/>
        <end position="27"/>
    </location>
</feature>
<comment type="subcellular location">
    <subcellularLocation>
        <location evidence="2">Cell membrane</location>
    </subcellularLocation>
    <subcellularLocation>
        <location evidence="1">Membrane</location>
        <topology evidence="1">Multi-pass membrane protein</topology>
    </subcellularLocation>
</comment>
<dbReference type="SUPFAM" id="SSF161098">
    <property type="entry name" value="MetI-like"/>
    <property type="match status" value="2"/>
</dbReference>
<feature type="transmembrane region" description="Helical" evidence="8">
    <location>
        <begin position="215"/>
        <end position="236"/>
    </location>
</feature>
<keyword evidence="4" id="KW-1003">Cell membrane</keyword>
<feature type="transmembrane region" description="Helical" evidence="8">
    <location>
        <begin position="379"/>
        <end position="406"/>
    </location>
</feature>
<keyword evidence="7 8" id="KW-0472">Membrane</keyword>
<sequence length="451" mass="48178">MLTLSVVGVSVIIAVGLGVPVGVFAAFSSRFESVVRPILDTMQVLPAFVYLIPALVLFGVSGTQGIFLTVVYSIPPVIRLTNLGIRQVPQAAVETAHSHGSTTSQTLFQVQLPLAKSSIMVGINQTIMMAVSMVIITALVGVEGLGRDVWLSLREVDAGEGLESGIAIVLLAIILDRFSYALVKSGPNSSESVLAVSQRADETAAQKIQNMAARYTLPIAGVGLIAILLVLGSLFGSLRDFPDELTFSMADPVNRVFDWMAVNLYFITSWVRDTLFRELGYSPIHTLLLWLPWPALMIVAAGLACFIAGRRAALLALVGLAFAGIGGVWDATMDTLSQVLTAGVFTVVVGVALGILAAQSRAFESVLRPILDTMQTMPIFVYLIPVIMLWGVGPLVGIIATSVYALPPVIRMTSLGIKEVPAQVIETALSHGSTAFRPCSKSRYPWPSQRL</sequence>
<dbReference type="CDD" id="cd06261">
    <property type="entry name" value="TM_PBP2"/>
    <property type="match status" value="2"/>
</dbReference>
<dbReference type="EMBL" id="CASHTH010001095">
    <property type="protein sequence ID" value="CAI8011295.1"/>
    <property type="molecule type" value="Genomic_DNA"/>
</dbReference>
<evidence type="ECO:0000313" key="10">
    <source>
        <dbReference type="EMBL" id="CAI8011295.1"/>
    </source>
</evidence>
<evidence type="ECO:0000256" key="2">
    <source>
        <dbReference type="ARBA" id="ARBA00004236"/>
    </source>
</evidence>
<dbReference type="Proteomes" id="UP001174909">
    <property type="component" value="Unassembled WGS sequence"/>
</dbReference>
<dbReference type="PROSITE" id="PS50928">
    <property type="entry name" value="ABC_TM1"/>
    <property type="match status" value="2"/>
</dbReference>
<feature type="transmembrane region" description="Helical" evidence="8">
    <location>
        <begin position="47"/>
        <end position="72"/>
    </location>
</feature>
<organism evidence="10 11">
    <name type="scientific">Geodia barretti</name>
    <name type="common">Barrett's horny sponge</name>
    <dbReference type="NCBI Taxonomy" id="519541"/>
    <lineage>
        <taxon>Eukaryota</taxon>
        <taxon>Metazoa</taxon>
        <taxon>Porifera</taxon>
        <taxon>Demospongiae</taxon>
        <taxon>Heteroscleromorpha</taxon>
        <taxon>Tetractinellida</taxon>
        <taxon>Astrophorina</taxon>
        <taxon>Geodiidae</taxon>
        <taxon>Geodia</taxon>
    </lineage>
</organism>
<proteinExistence type="predicted"/>
<dbReference type="GO" id="GO:0015871">
    <property type="term" value="P:choline transport"/>
    <property type="evidence" value="ECO:0007669"/>
    <property type="project" value="TreeGrafter"/>
</dbReference>
<evidence type="ECO:0000256" key="7">
    <source>
        <dbReference type="ARBA" id="ARBA00023136"/>
    </source>
</evidence>
<feature type="transmembrane region" description="Helical" evidence="8">
    <location>
        <begin position="126"/>
        <end position="145"/>
    </location>
</feature>
<keyword evidence="11" id="KW-1185">Reference proteome</keyword>
<feature type="transmembrane region" description="Helical" evidence="8">
    <location>
        <begin position="287"/>
        <end position="309"/>
    </location>
</feature>
<evidence type="ECO:0000256" key="3">
    <source>
        <dbReference type="ARBA" id="ARBA00022448"/>
    </source>
</evidence>
<evidence type="ECO:0000256" key="6">
    <source>
        <dbReference type="ARBA" id="ARBA00022989"/>
    </source>
</evidence>
<dbReference type="Pfam" id="PF00528">
    <property type="entry name" value="BPD_transp_1"/>
    <property type="match status" value="2"/>
</dbReference>
<feature type="domain" description="ABC transmembrane type-1" evidence="9">
    <location>
        <begin position="1"/>
        <end position="179"/>
    </location>
</feature>
<feature type="domain" description="ABC transmembrane type-1" evidence="9">
    <location>
        <begin position="332"/>
        <end position="451"/>
    </location>
</feature>
<dbReference type="GO" id="GO:0031460">
    <property type="term" value="P:glycine betaine transport"/>
    <property type="evidence" value="ECO:0007669"/>
    <property type="project" value="TreeGrafter"/>
</dbReference>
<evidence type="ECO:0000259" key="9">
    <source>
        <dbReference type="PROSITE" id="PS50928"/>
    </source>
</evidence>
<reference evidence="10" key="1">
    <citation type="submission" date="2023-03" db="EMBL/GenBank/DDBJ databases">
        <authorList>
            <person name="Steffen K."/>
            <person name="Cardenas P."/>
        </authorList>
    </citation>
    <scope>NUCLEOTIDE SEQUENCE</scope>
</reference>
<dbReference type="InterPro" id="IPR000515">
    <property type="entry name" value="MetI-like"/>
</dbReference>
<evidence type="ECO:0000256" key="8">
    <source>
        <dbReference type="SAM" id="Phobius"/>
    </source>
</evidence>
<gene>
    <name evidence="10" type="ORF">GBAR_LOCUS7309</name>
</gene>
<dbReference type="GO" id="GO:0015226">
    <property type="term" value="F:carnitine transmembrane transporter activity"/>
    <property type="evidence" value="ECO:0007669"/>
    <property type="project" value="TreeGrafter"/>
</dbReference>
<dbReference type="PANTHER" id="PTHR47737:SF1">
    <property type="entry name" value="GLYCINE BETAINE_PROLINE BETAINE TRANSPORT SYSTEM PERMEASE PROTEIN PROW"/>
    <property type="match status" value="1"/>
</dbReference>
<dbReference type="PANTHER" id="PTHR47737">
    <property type="entry name" value="GLYCINE BETAINE/PROLINE BETAINE TRANSPORT SYSTEM PERMEASE PROTEIN PROW"/>
    <property type="match status" value="1"/>
</dbReference>
<protein>
    <submittedName>
        <fullName evidence="10">Glycine betaine transport system permease protein OpuAB</fullName>
    </submittedName>
</protein>
<evidence type="ECO:0000256" key="5">
    <source>
        <dbReference type="ARBA" id="ARBA00022692"/>
    </source>
</evidence>
<accession>A0AA35RGZ7</accession>
<dbReference type="FunFam" id="1.10.3720.10:FF:000001">
    <property type="entry name" value="Glycine betaine ABC transporter, permease"/>
    <property type="match status" value="1"/>
</dbReference>
<keyword evidence="3" id="KW-0813">Transport</keyword>
<dbReference type="AlphaFoldDB" id="A0AA35RGZ7"/>
<feature type="transmembrane region" description="Helical" evidence="8">
    <location>
        <begin position="315"/>
        <end position="332"/>
    </location>
</feature>
<keyword evidence="5 8" id="KW-0812">Transmembrane</keyword>
<dbReference type="GO" id="GO:0005275">
    <property type="term" value="F:amine transmembrane transporter activity"/>
    <property type="evidence" value="ECO:0007669"/>
    <property type="project" value="TreeGrafter"/>
</dbReference>
<keyword evidence="6 8" id="KW-1133">Transmembrane helix</keyword>
<evidence type="ECO:0000313" key="11">
    <source>
        <dbReference type="Proteomes" id="UP001174909"/>
    </source>
</evidence>
<dbReference type="GO" id="GO:0043190">
    <property type="term" value="C:ATP-binding cassette (ABC) transporter complex"/>
    <property type="evidence" value="ECO:0007669"/>
    <property type="project" value="TreeGrafter"/>
</dbReference>